<reference evidence="3" key="1">
    <citation type="journal article" date="2019" name="Int. J. Syst. Evol. Microbiol.">
        <title>The Global Catalogue of Microorganisms (GCM) 10K type strain sequencing project: providing services to taxonomists for standard genome sequencing and annotation.</title>
        <authorList>
            <consortium name="The Broad Institute Genomics Platform"/>
            <consortium name="The Broad Institute Genome Sequencing Center for Infectious Disease"/>
            <person name="Wu L."/>
            <person name="Ma J."/>
        </authorList>
    </citation>
    <scope>NUCLEOTIDE SEQUENCE [LARGE SCALE GENOMIC DNA]</scope>
    <source>
        <strain evidence="3">CGMCC 1.10188</strain>
    </source>
</reference>
<keyword evidence="3" id="KW-1185">Reference proteome</keyword>
<dbReference type="EMBL" id="BMDZ01000001">
    <property type="protein sequence ID" value="GGB23985.1"/>
    <property type="molecule type" value="Genomic_DNA"/>
</dbReference>
<feature type="compositionally biased region" description="Pro residues" evidence="1">
    <location>
        <begin position="370"/>
        <end position="382"/>
    </location>
</feature>
<evidence type="ECO:0000256" key="1">
    <source>
        <dbReference type="SAM" id="MobiDB-lite"/>
    </source>
</evidence>
<feature type="region of interest" description="Disordered" evidence="1">
    <location>
        <begin position="1"/>
        <end position="52"/>
    </location>
</feature>
<evidence type="ECO:0000313" key="2">
    <source>
        <dbReference type="EMBL" id="GGB23985.1"/>
    </source>
</evidence>
<accession>A0ABQ1I7A6</accession>
<name>A0ABQ1I7A6_9PROT</name>
<comment type="caution">
    <text evidence="2">The sequence shown here is derived from an EMBL/GenBank/DDBJ whole genome shotgun (WGS) entry which is preliminary data.</text>
</comment>
<protein>
    <submittedName>
        <fullName evidence="2">Uncharacterized protein</fullName>
    </submittedName>
</protein>
<dbReference type="Proteomes" id="UP000603352">
    <property type="component" value="Unassembled WGS sequence"/>
</dbReference>
<proteinExistence type="predicted"/>
<gene>
    <name evidence="2" type="ORF">GCM10011505_01530</name>
</gene>
<evidence type="ECO:0000313" key="3">
    <source>
        <dbReference type="Proteomes" id="UP000603352"/>
    </source>
</evidence>
<organism evidence="2 3">
    <name type="scientific">Tistrella bauzanensis</name>
    <dbReference type="NCBI Taxonomy" id="657419"/>
    <lineage>
        <taxon>Bacteria</taxon>
        <taxon>Pseudomonadati</taxon>
        <taxon>Pseudomonadota</taxon>
        <taxon>Alphaproteobacteria</taxon>
        <taxon>Geminicoccales</taxon>
        <taxon>Geminicoccaceae</taxon>
        <taxon>Tistrella</taxon>
    </lineage>
</organism>
<feature type="region of interest" description="Disordered" evidence="1">
    <location>
        <begin position="362"/>
        <end position="382"/>
    </location>
</feature>
<sequence>MRRSPDCLPVTGAVSPAARSLTPRKEPPMTPPISDVRPQPGDCPSVAASSRPDSATDLLRRWMTDSLSCVAGRREFLRDRYFIAAVATPDDVRSAFTGFTQALETRRTVAGLFVATAEDGGPLPPEPAVDAMRRMAGLMSVLTPTPASRLADGGQLNRRIRLRCPVTDRMLMFDDFDAVAFCPAAQNPADPLYDPMMAAPVVCANLNSDVYAFSMFTRDTCLQAHGVEVWDLPDAATRRQVFAHAAALWQRFAEKTIRNYIAITDTALCPTFMDGDHRHWYASHQDPAFAETRKELYRHDMPVLYTDRIIQRWIGLFDGAEAAHAFAAAAPSTLDLTPAGTFAGTMTADDMADAADAAASAGCPFAHSHPPAPKPPAPKVAR</sequence>